<dbReference type="EMBL" id="OOIP01000005">
    <property type="protein sequence ID" value="SPO36963.1"/>
    <property type="molecule type" value="Genomic_DNA"/>
</dbReference>
<feature type="compositionally biased region" description="Basic and acidic residues" evidence="1">
    <location>
        <begin position="157"/>
        <end position="171"/>
    </location>
</feature>
<feature type="compositionally biased region" description="Polar residues" evidence="1">
    <location>
        <begin position="65"/>
        <end position="78"/>
    </location>
</feature>
<dbReference type="AlphaFoldDB" id="A0A5C3EXF7"/>
<gene>
    <name evidence="2" type="ORF">PSFLO_02435</name>
</gene>
<evidence type="ECO:0000313" key="2">
    <source>
        <dbReference type="EMBL" id="SPO36963.1"/>
    </source>
</evidence>
<accession>A0A5C3EXF7</accession>
<evidence type="ECO:0000256" key="1">
    <source>
        <dbReference type="SAM" id="MobiDB-lite"/>
    </source>
</evidence>
<feature type="region of interest" description="Disordered" evidence="1">
    <location>
        <begin position="65"/>
        <end position="86"/>
    </location>
</feature>
<feature type="compositionally biased region" description="Basic and acidic residues" evidence="1">
    <location>
        <begin position="346"/>
        <end position="356"/>
    </location>
</feature>
<feature type="region of interest" description="Disordered" evidence="1">
    <location>
        <begin position="25"/>
        <end position="46"/>
    </location>
</feature>
<feature type="compositionally biased region" description="Polar residues" evidence="1">
    <location>
        <begin position="405"/>
        <end position="416"/>
    </location>
</feature>
<keyword evidence="3" id="KW-1185">Reference proteome</keyword>
<feature type="region of interest" description="Disordered" evidence="1">
    <location>
        <begin position="397"/>
        <end position="425"/>
    </location>
</feature>
<evidence type="ECO:0000313" key="3">
    <source>
        <dbReference type="Proteomes" id="UP000323386"/>
    </source>
</evidence>
<feature type="compositionally biased region" description="Basic and acidic residues" evidence="1">
    <location>
        <begin position="122"/>
        <end position="141"/>
    </location>
</feature>
<feature type="compositionally biased region" description="Low complexity" evidence="1">
    <location>
        <begin position="325"/>
        <end position="337"/>
    </location>
</feature>
<protein>
    <submittedName>
        <fullName evidence="2">Uncharacterized protein</fullName>
    </submittedName>
</protein>
<feature type="region of interest" description="Disordered" evidence="1">
    <location>
        <begin position="298"/>
        <end position="369"/>
    </location>
</feature>
<feature type="region of interest" description="Disordered" evidence="1">
    <location>
        <begin position="122"/>
        <end position="175"/>
    </location>
</feature>
<reference evidence="2 3" key="1">
    <citation type="submission" date="2018-03" db="EMBL/GenBank/DDBJ databases">
        <authorList>
            <person name="Guldener U."/>
        </authorList>
    </citation>
    <scope>NUCLEOTIDE SEQUENCE [LARGE SCALE GENOMIC DNA]</scope>
    <source>
        <strain evidence="2 3">DAOM196992</strain>
    </source>
</reference>
<sequence>MLSRGKQSDASRCKELTDRAAVIAGRRPVAVAQPRSDTGSRPDCQARSCQARPCAGVRVLYASTSSGRRGVTAQSSPEYGSGGSLPMSPARPGCHDLLLYVPRVPSVAAKQACPENFYRNAHNFDDPGARRGAQTERRRADNYSTLALERGSNGSARSRDGETTCRSEGKSRGSGTVRVVGLEPGKGQASTYTFAAPPVHNQCADADPLKRCSLSVASELGLLPCSAAEGCPRPYRCVGLGAEAIAGRTTTMLALFLFPPPSELLLFRVADELGAAQAAAPVPSYGKGAPASIRSQTCRFPTFQAPPRPHARRRALDDQRRRNRPSSVAASSGAPPGWKRRGAAADGRRRERERRKGPAMLTNNTPELVCSAPPPLPSSLPSCKVLTVEPQWRLQGAGSTGDECAQTNPSKTASQHKGTKEKAQRYRNRTSIEVAEASPDAAFSPDDVKGLRRYSLQLPWRGNLYPRGGLWMAAVTKPDIPSLCRQAGPGPGGMGIFAEAQRFSGDHDTAGRTANFRPVSLASATRGARRRPRGLGAKSGVYVLASMGRKLSLQGLGAEPSSASHAEMSTDAVCRVQEGGWRTAPDLCART</sequence>
<organism evidence="2 3">
    <name type="scientific">Pseudozyma flocculosa</name>
    <dbReference type="NCBI Taxonomy" id="84751"/>
    <lineage>
        <taxon>Eukaryota</taxon>
        <taxon>Fungi</taxon>
        <taxon>Dikarya</taxon>
        <taxon>Basidiomycota</taxon>
        <taxon>Ustilaginomycotina</taxon>
        <taxon>Ustilaginomycetes</taxon>
        <taxon>Ustilaginales</taxon>
        <taxon>Ustilaginaceae</taxon>
        <taxon>Pseudozyma</taxon>
    </lineage>
</organism>
<proteinExistence type="predicted"/>
<dbReference type="Proteomes" id="UP000323386">
    <property type="component" value="Unassembled WGS sequence"/>
</dbReference>
<name>A0A5C3EXF7_9BASI</name>